<keyword evidence="1" id="KW-0472">Membrane</keyword>
<evidence type="ECO:0000256" key="1">
    <source>
        <dbReference type="SAM" id="Phobius"/>
    </source>
</evidence>
<evidence type="ECO:0000313" key="3">
    <source>
        <dbReference type="Proteomes" id="UP001430953"/>
    </source>
</evidence>
<keyword evidence="1" id="KW-1133">Transmembrane helix</keyword>
<feature type="transmembrane region" description="Helical" evidence="1">
    <location>
        <begin position="43"/>
        <end position="59"/>
    </location>
</feature>
<keyword evidence="3" id="KW-1185">Reference proteome</keyword>
<organism evidence="2 3">
    <name type="scientific">Cardiocondyla obscurior</name>
    <dbReference type="NCBI Taxonomy" id="286306"/>
    <lineage>
        <taxon>Eukaryota</taxon>
        <taxon>Metazoa</taxon>
        <taxon>Ecdysozoa</taxon>
        <taxon>Arthropoda</taxon>
        <taxon>Hexapoda</taxon>
        <taxon>Insecta</taxon>
        <taxon>Pterygota</taxon>
        <taxon>Neoptera</taxon>
        <taxon>Endopterygota</taxon>
        <taxon>Hymenoptera</taxon>
        <taxon>Apocrita</taxon>
        <taxon>Aculeata</taxon>
        <taxon>Formicoidea</taxon>
        <taxon>Formicidae</taxon>
        <taxon>Myrmicinae</taxon>
        <taxon>Cardiocondyla</taxon>
    </lineage>
</organism>
<gene>
    <name evidence="2" type="ORF">PUN28_006766</name>
</gene>
<dbReference type="AlphaFoldDB" id="A0AAW2FZM3"/>
<reference evidence="2 3" key="1">
    <citation type="submission" date="2023-03" db="EMBL/GenBank/DDBJ databases">
        <title>High recombination rates correlate with genetic variation in Cardiocondyla obscurior ants.</title>
        <authorList>
            <person name="Errbii M."/>
        </authorList>
    </citation>
    <scope>NUCLEOTIDE SEQUENCE [LARGE SCALE GENOMIC DNA]</scope>
    <source>
        <strain evidence="2">Alpha-2009</strain>
        <tissue evidence="2">Whole body</tissue>
    </source>
</reference>
<proteinExistence type="predicted"/>
<name>A0AAW2FZM3_9HYME</name>
<keyword evidence="1" id="KW-0812">Transmembrane</keyword>
<dbReference type="EMBL" id="JADYXP020000006">
    <property type="protein sequence ID" value="KAL0121476.1"/>
    <property type="molecule type" value="Genomic_DNA"/>
</dbReference>
<accession>A0AAW2FZM3</accession>
<sequence length="124" mass="14641">MVNPKDFFPAPFSKSTVRNSTELRNTLREFTVHVRRKFLRRERSVRFIFFLTVTFTLMLSEMMRARILLHDFFLLILIRIVLRRLSSGLTVYQRIICGLADVRVLLGKKIHPGILVLSFVIVYI</sequence>
<comment type="caution">
    <text evidence="2">The sequence shown here is derived from an EMBL/GenBank/DDBJ whole genome shotgun (WGS) entry which is preliminary data.</text>
</comment>
<protein>
    <submittedName>
        <fullName evidence="2">Uncharacterized protein</fullName>
    </submittedName>
</protein>
<evidence type="ECO:0000313" key="2">
    <source>
        <dbReference type="EMBL" id="KAL0121476.1"/>
    </source>
</evidence>
<dbReference type="Proteomes" id="UP001430953">
    <property type="component" value="Unassembled WGS sequence"/>
</dbReference>